<organism evidence="1 2">
    <name type="scientific">Citrobacter koseri</name>
    <name type="common">Citrobacter diversus</name>
    <dbReference type="NCBI Taxonomy" id="545"/>
    <lineage>
        <taxon>Bacteria</taxon>
        <taxon>Pseudomonadati</taxon>
        <taxon>Pseudomonadota</taxon>
        <taxon>Gammaproteobacteria</taxon>
        <taxon>Enterobacterales</taxon>
        <taxon>Enterobacteriaceae</taxon>
        <taxon>Citrobacter</taxon>
    </lineage>
</organism>
<proteinExistence type="predicted"/>
<accession>A0A2X2W0P5</accession>
<name>A0A2X2W0P5_CITKO</name>
<gene>
    <name evidence="1" type="ORF">NCTC10786_03181</name>
</gene>
<dbReference type="Proteomes" id="UP000251584">
    <property type="component" value="Unassembled WGS sequence"/>
</dbReference>
<dbReference type="AlphaFoldDB" id="A0A2X2W0P5"/>
<reference evidence="1 2" key="1">
    <citation type="submission" date="2018-06" db="EMBL/GenBank/DDBJ databases">
        <authorList>
            <consortium name="Pathogen Informatics"/>
            <person name="Doyle S."/>
        </authorList>
    </citation>
    <scope>NUCLEOTIDE SEQUENCE [LARGE SCALE GENOMIC DNA]</scope>
    <source>
        <strain evidence="1 2">NCTC10786</strain>
    </source>
</reference>
<dbReference type="EMBL" id="UAVY01000004">
    <property type="protein sequence ID" value="SQB29425.1"/>
    <property type="molecule type" value="Genomic_DNA"/>
</dbReference>
<evidence type="ECO:0000313" key="2">
    <source>
        <dbReference type="Proteomes" id="UP000251584"/>
    </source>
</evidence>
<evidence type="ECO:0000313" key="1">
    <source>
        <dbReference type="EMBL" id="SQB29425.1"/>
    </source>
</evidence>
<sequence>MLLAKRKELVANIITQPTKAAMNNNIIIFTDILAE</sequence>
<protein>
    <submittedName>
        <fullName evidence="1">Uncharacterized protein</fullName>
    </submittedName>
</protein>